<name>A0A1Y1Y5Q7_9FUNG</name>
<sequence>MSTTSEAIATIEEVPAVNPTAEKPVEKSEKVFDVEQVTSILKQTVENTIVEHTYVHSRAKEWNNTITENCLKRLALLNKSIKYIVNCTILENNGSGIHTANSCYWDEAHDAMASYHFTNDVVHVIVTAYGCAV</sequence>
<dbReference type="GO" id="GO:0007018">
    <property type="term" value="P:microtubule-based movement"/>
    <property type="evidence" value="ECO:0007669"/>
    <property type="project" value="TreeGrafter"/>
</dbReference>
<dbReference type="STRING" id="1314790.A0A1Y1Y5Q7"/>
<accession>A0A1Y1Y5Q7</accession>
<dbReference type="AlphaFoldDB" id="A0A1Y1Y5Q7"/>
<evidence type="ECO:0000313" key="1">
    <source>
        <dbReference type="EMBL" id="ORX93299.1"/>
    </source>
</evidence>
<dbReference type="PANTHER" id="PTHR21255:SF4">
    <property type="entry name" value="DYNEIN LIGHT CHAIN TCTEX-TYPE"/>
    <property type="match status" value="1"/>
</dbReference>
<keyword evidence="2" id="KW-1185">Reference proteome</keyword>
<proteinExistence type="predicted"/>
<dbReference type="EMBL" id="MCFE01000240">
    <property type="protein sequence ID" value="ORX93299.1"/>
    <property type="molecule type" value="Genomic_DNA"/>
</dbReference>
<dbReference type="OrthoDB" id="10059120at2759"/>
<dbReference type="InterPro" id="IPR005334">
    <property type="entry name" value="Tctex-1-like"/>
</dbReference>
<evidence type="ECO:0000313" key="2">
    <source>
        <dbReference type="Proteomes" id="UP000193498"/>
    </source>
</evidence>
<dbReference type="CDD" id="cd21455">
    <property type="entry name" value="DLC-like_DYNLT1_DYNLT3"/>
    <property type="match status" value="1"/>
</dbReference>
<protein>
    <submittedName>
        <fullName evidence="1">Tctex-1-domain-containing protein</fullName>
    </submittedName>
</protein>
<comment type="caution">
    <text evidence="1">The sequence shown here is derived from an EMBL/GenBank/DDBJ whole genome shotgun (WGS) entry which is preliminary data.</text>
</comment>
<dbReference type="InParanoid" id="A0A1Y1Y5Q7"/>
<dbReference type="Gene3D" id="3.30.1140.40">
    <property type="entry name" value="Tctex-1"/>
    <property type="match status" value="1"/>
</dbReference>
<dbReference type="InterPro" id="IPR038586">
    <property type="entry name" value="Tctex-1-like_sf"/>
</dbReference>
<dbReference type="Pfam" id="PF03645">
    <property type="entry name" value="Tctex-1"/>
    <property type="match status" value="1"/>
</dbReference>
<dbReference type="GO" id="GO:0045505">
    <property type="term" value="F:dynein intermediate chain binding"/>
    <property type="evidence" value="ECO:0007669"/>
    <property type="project" value="TreeGrafter"/>
</dbReference>
<reference evidence="1 2" key="1">
    <citation type="submission" date="2016-07" db="EMBL/GenBank/DDBJ databases">
        <title>Pervasive Adenine N6-methylation of Active Genes in Fungi.</title>
        <authorList>
            <consortium name="DOE Joint Genome Institute"/>
            <person name="Mondo S.J."/>
            <person name="Dannebaum R.O."/>
            <person name="Kuo R.C."/>
            <person name="Labutti K."/>
            <person name="Haridas S."/>
            <person name="Kuo A."/>
            <person name="Salamov A."/>
            <person name="Ahrendt S.R."/>
            <person name="Lipzen A."/>
            <person name="Sullivan W."/>
            <person name="Andreopoulos W.B."/>
            <person name="Clum A."/>
            <person name="Lindquist E."/>
            <person name="Daum C."/>
            <person name="Ramamoorthy G.K."/>
            <person name="Gryganskyi A."/>
            <person name="Culley D."/>
            <person name="Magnuson J.K."/>
            <person name="James T.Y."/>
            <person name="O'Malley M.A."/>
            <person name="Stajich J.E."/>
            <person name="Spatafora J.W."/>
            <person name="Visel A."/>
            <person name="Grigoriev I.V."/>
        </authorList>
    </citation>
    <scope>NUCLEOTIDE SEQUENCE [LARGE SCALE GENOMIC DNA]</scope>
    <source>
        <strain evidence="1 2">CBS 931.73</strain>
    </source>
</reference>
<dbReference type="GO" id="GO:0005737">
    <property type="term" value="C:cytoplasm"/>
    <property type="evidence" value="ECO:0007669"/>
    <property type="project" value="TreeGrafter"/>
</dbReference>
<dbReference type="PANTHER" id="PTHR21255">
    <property type="entry name" value="T-COMPLEX-ASSOCIATED-TESTIS-EXPRESSED 1/ DYNEIN LIGHT CHAIN"/>
    <property type="match status" value="1"/>
</dbReference>
<dbReference type="GO" id="GO:0005868">
    <property type="term" value="C:cytoplasmic dynein complex"/>
    <property type="evidence" value="ECO:0007669"/>
    <property type="project" value="TreeGrafter"/>
</dbReference>
<organism evidence="1 2">
    <name type="scientific">Basidiobolus meristosporus CBS 931.73</name>
    <dbReference type="NCBI Taxonomy" id="1314790"/>
    <lineage>
        <taxon>Eukaryota</taxon>
        <taxon>Fungi</taxon>
        <taxon>Fungi incertae sedis</taxon>
        <taxon>Zoopagomycota</taxon>
        <taxon>Entomophthoromycotina</taxon>
        <taxon>Basidiobolomycetes</taxon>
        <taxon>Basidiobolales</taxon>
        <taxon>Basidiobolaceae</taxon>
        <taxon>Basidiobolus</taxon>
    </lineage>
</organism>
<dbReference type="Proteomes" id="UP000193498">
    <property type="component" value="Unassembled WGS sequence"/>
</dbReference>
<gene>
    <name evidence="1" type="ORF">K493DRAFT_262557</name>
</gene>